<reference evidence="2" key="1">
    <citation type="journal article" date="2016" name="Nature">
        <title>Genome evolution in the allotetraploid frog Xenopus laevis.</title>
        <authorList>
            <person name="Session A.M."/>
            <person name="Uno Y."/>
            <person name="Kwon T."/>
            <person name="Chapman J.A."/>
            <person name="Toyoda A."/>
            <person name="Takahashi S."/>
            <person name="Fukui A."/>
            <person name="Hikosaka A."/>
            <person name="Suzuki A."/>
            <person name="Kondo M."/>
            <person name="van Heeringen S.J."/>
            <person name="Quigley I."/>
            <person name="Heinz S."/>
            <person name="Ogino H."/>
            <person name="Ochi H."/>
            <person name="Hellsten U."/>
            <person name="Lyons J.B."/>
            <person name="Simakov O."/>
            <person name="Putnam N."/>
            <person name="Stites J."/>
            <person name="Kuroki Y."/>
            <person name="Tanaka T."/>
            <person name="Michiue T."/>
            <person name="Watanabe M."/>
            <person name="Bogdanovic O."/>
            <person name="Lister R."/>
            <person name="Georgiou G."/>
            <person name="Paranjpe S.S."/>
            <person name="van Kruijsbergen I."/>
            <person name="Shu S."/>
            <person name="Carlson J."/>
            <person name="Kinoshita T."/>
            <person name="Ohta Y."/>
            <person name="Mawaribuchi S."/>
            <person name="Jenkins J."/>
            <person name="Grimwood J."/>
            <person name="Schmutz J."/>
            <person name="Mitros T."/>
            <person name="Mozaffari S.V."/>
            <person name="Suzuki Y."/>
            <person name="Haramoto Y."/>
            <person name="Yamamoto T.S."/>
            <person name="Takagi C."/>
            <person name="Heald R."/>
            <person name="Miller K."/>
            <person name="Haudenschild C."/>
            <person name="Kitzman J."/>
            <person name="Nakayama T."/>
            <person name="Izutsu Y."/>
            <person name="Robert J."/>
            <person name="Fortriede J."/>
            <person name="Burns K."/>
            <person name="Lotay V."/>
            <person name="Karimi K."/>
            <person name="Yasuoka Y."/>
            <person name="Dichmann D.S."/>
            <person name="Flajnik M.F."/>
            <person name="Houston D.W."/>
            <person name="Shendure J."/>
            <person name="DuPasquier L."/>
            <person name="Vize P.D."/>
            <person name="Zorn A.M."/>
            <person name="Ito M."/>
            <person name="Marcotte E.M."/>
            <person name="Wallingford J.B."/>
            <person name="Ito Y."/>
            <person name="Asashima M."/>
            <person name="Ueno N."/>
            <person name="Matsuda Y."/>
            <person name="Veenstra G.J."/>
            <person name="Fujiyama A."/>
            <person name="Harland R.M."/>
            <person name="Taira M."/>
            <person name="Rokhsar D.S."/>
        </authorList>
    </citation>
    <scope>NUCLEOTIDE SEQUENCE [LARGE SCALE GENOMIC DNA]</scope>
    <source>
        <strain evidence="2">J</strain>
    </source>
</reference>
<protein>
    <submittedName>
        <fullName evidence="1">Uncharacterized protein</fullName>
    </submittedName>
</protein>
<accession>A0A974HHP4</accession>
<name>A0A974HHP4_XENLA</name>
<evidence type="ECO:0000313" key="2">
    <source>
        <dbReference type="Proteomes" id="UP000694892"/>
    </source>
</evidence>
<dbReference type="Proteomes" id="UP000694892">
    <property type="component" value="Chromosome 5S"/>
</dbReference>
<organism evidence="1 2">
    <name type="scientific">Xenopus laevis</name>
    <name type="common">African clawed frog</name>
    <dbReference type="NCBI Taxonomy" id="8355"/>
    <lineage>
        <taxon>Eukaryota</taxon>
        <taxon>Metazoa</taxon>
        <taxon>Chordata</taxon>
        <taxon>Craniata</taxon>
        <taxon>Vertebrata</taxon>
        <taxon>Euteleostomi</taxon>
        <taxon>Amphibia</taxon>
        <taxon>Batrachia</taxon>
        <taxon>Anura</taxon>
        <taxon>Pipoidea</taxon>
        <taxon>Pipidae</taxon>
        <taxon>Xenopodinae</taxon>
        <taxon>Xenopus</taxon>
        <taxon>Xenopus</taxon>
    </lineage>
</organism>
<sequence length="72" mass="8466">MLSICFTHFMICLYRHKIANRNTEYITALAPKFFVSASNINNILKYHPCFEVDEEFNIILEASRNHKSQKIS</sequence>
<dbReference type="AlphaFoldDB" id="A0A974HHP4"/>
<proteinExistence type="predicted"/>
<evidence type="ECO:0000313" key="1">
    <source>
        <dbReference type="EMBL" id="OCT77881.1"/>
    </source>
</evidence>
<dbReference type="EMBL" id="CM004475">
    <property type="protein sequence ID" value="OCT77881.1"/>
    <property type="molecule type" value="Genomic_DNA"/>
</dbReference>
<gene>
    <name evidence="1" type="ORF">XELAEV_18028980mg</name>
</gene>